<accession>A0A175XZF8</accession>
<dbReference type="CDD" id="cd00865">
    <property type="entry name" value="PEBP_bact_arch"/>
    <property type="match status" value="1"/>
</dbReference>
<dbReference type="SUPFAM" id="SSF49777">
    <property type="entry name" value="PEBP-like"/>
    <property type="match status" value="1"/>
</dbReference>
<dbReference type="OrthoDB" id="9797506at2"/>
<proteinExistence type="predicted"/>
<evidence type="ECO:0000313" key="2">
    <source>
        <dbReference type="Proteomes" id="UP000078460"/>
    </source>
</evidence>
<dbReference type="InterPro" id="IPR005247">
    <property type="entry name" value="YbhB_YbcL/LppC-like"/>
</dbReference>
<dbReference type="PANTHER" id="PTHR30289:SF1">
    <property type="entry name" value="PEBP (PHOSPHATIDYLETHANOLAMINE-BINDING PROTEIN) FAMILY PROTEIN"/>
    <property type="match status" value="1"/>
</dbReference>
<sequence length="207" mass="21255">MLEHIPAWLGKALSDVRAGAEKLAIARGTLGTAIPRIELMSPAFADGARLPERFTADGDGVSPPLVWGPLPDGTAHLALLVEDADAPAPQPLVHAVVWGMPADTGRLEEGAIRSDGAGTPERDVGRNSYLREGWLPPDPPTGHGSHRYAFQLFALDAGVGDPGETPGRAAMLEAMAGHVLAAGVLIGTYSRGEDAPVGPIGAVATAG</sequence>
<organism evidence="1 2">
    <name type="scientific">Sphingomonas melonis TY</name>
    <dbReference type="NCBI Taxonomy" id="621456"/>
    <lineage>
        <taxon>Bacteria</taxon>
        <taxon>Pseudomonadati</taxon>
        <taxon>Pseudomonadota</taxon>
        <taxon>Alphaproteobacteria</taxon>
        <taxon>Sphingomonadales</taxon>
        <taxon>Sphingomonadaceae</taxon>
        <taxon>Sphingomonas</taxon>
    </lineage>
</organism>
<dbReference type="Proteomes" id="UP000078460">
    <property type="component" value="Unassembled WGS sequence"/>
</dbReference>
<dbReference type="InterPro" id="IPR036610">
    <property type="entry name" value="PEBP-like_sf"/>
</dbReference>
<evidence type="ECO:0000313" key="1">
    <source>
        <dbReference type="EMBL" id="KZB93741.1"/>
    </source>
</evidence>
<dbReference type="AlphaFoldDB" id="A0A175XZF8"/>
<reference evidence="1" key="1">
    <citation type="submission" date="2016-03" db="EMBL/GenBank/DDBJ databases">
        <title>Sphingomonas melonis TY, whole genome shotgun sequencing.</title>
        <authorList>
            <person name="Wang H."/>
            <person name="Zhu P."/>
        </authorList>
    </citation>
    <scope>NUCLEOTIDE SEQUENCE [LARGE SCALE GENOMIC DNA]</scope>
    <source>
        <strain evidence="1">TY</strain>
    </source>
</reference>
<dbReference type="PANTHER" id="PTHR30289">
    <property type="entry name" value="UNCHARACTERIZED PROTEIN YBCL-RELATED"/>
    <property type="match status" value="1"/>
</dbReference>
<dbReference type="KEGG" id="smy:BJP26_04150"/>
<keyword evidence="2" id="KW-1185">Reference proteome</keyword>
<dbReference type="GeneID" id="93796883"/>
<dbReference type="EMBL" id="LQCK02000067">
    <property type="protein sequence ID" value="KZB93741.1"/>
    <property type="molecule type" value="Genomic_DNA"/>
</dbReference>
<name>A0A175XZF8_9SPHN</name>
<gene>
    <name evidence="1" type="ORF">AVM11_11425</name>
</gene>
<dbReference type="Gene3D" id="3.90.280.10">
    <property type="entry name" value="PEBP-like"/>
    <property type="match status" value="1"/>
</dbReference>
<dbReference type="Pfam" id="PF01161">
    <property type="entry name" value="PBP"/>
    <property type="match status" value="1"/>
</dbReference>
<dbReference type="NCBIfam" id="TIGR00481">
    <property type="entry name" value="YbhB/YbcL family Raf kinase inhibitor-like protein"/>
    <property type="match status" value="1"/>
</dbReference>
<protein>
    <submittedName>
        <fullName evidence="1">Phosphatidylethanolamine-binding protein</fullName>
    </submittedName>
</protein>
<dbReference type="RefSeq" id="WP_017977265.1">
    <property type="nucleotide sequence ID" value="NZ_CP017578.1"/>
</dbReference>
<dbReference type="STRING" id="621456.BJP26_04150"/>
<comment type="caution">
    <text evidence="1">The sequence shown here is derived from an EMBL/GenBank/DDBJ whole genome shotgun (WGS) entry which is preliminary data.</text>
</comment>
<dbReference type="InterPro" id="IPR008914">
    <property type="entry name" value="PEBP"/>
</dbReference>